<name>A0A1I0ESI7_9FIRM</name>
<reference evidence="1 2" key="1">
    <citation type="submission" date="2016-10" db="EMBL/GenBank/DDBJ databases">
        <authorList>
            <person name="de Groot N.N."/>
        </authorList>
    </citation>
    <scope>NUCLEOTIDE SEQUENCE [LARGE SCALE GENOMIC DNA]</scope>
    <source>
        <strain evidence="1 2">DSM 1801</strain>
    </source>
</reference>
<dbReference type="Pfam" id="PF05960">
    <property type="entry name" value="DUF885"/>
    <property type="match status" value="1"/>
</dbReference>
<sequence length="581" mass="67014">MKSQKLFSLILTLCVLLQLTGCVTGKKVIYTGTDFDPLIDQMFLDEVKNDSVTLNYTLARPENYGIKEFTPTLGSYSQKNMKRGHKAAKQYIKKLEQFDYDTLSTEQKKNYDIILKYLKEQAHSDKLNLYNEVLSPTTGLQAQLPVLLAEFHFLDKKDIENYISCLNQMKDYYSQIIAFEKEKSKAGLFMSDTSANAIISQCKDFIKNPEENFLITLFNHRMDSYTALSETEKQTYKQQNKEAVLQSVIPAYQLLIKELTNLKGTGKNNGGLCHFKHGKEYYKYLVKTNTGSDRPIKAIDTLLDETISDCLKNIGVIISADPDMQTKLDQYYYPLTDPEEILSYLQRAIEVDFPKLKEVNCMVKTVDKSLEEHISPAFYLTPQLDNCKNNCIYINKSKKYDLSQIFPTIAHEGYPGHLYQNCYYSQKNAKPIRYLLNFDGYSEGWATYVEMYSYSIAGLDDAVAKVLAYNQIATLCIYAKCDININYYGWDLNTTTSYLKTFGFTDKNISKQIHESMIEEPCNYLKYTLGYLELTALKKKAKEKLGDKFSALAFHQFVLDMGPCQFKVLEKYMDKWIKEQI</sequence>
<evidence type="ECO:0000313" key="2">
    <source>
        <dbReference type="Proteomes" id="UP000199800"/>
    </source>
</evidence>
<dbReference type="OrthoDB" id="9760040at2"/>
<dbReference type="AlphaFoldDB" id="A0A1I0ESI7"/>
<evidence type="ECO:0000313" key="1">
    <source>
        <dbReference type="EMBL" id="SET47792.1"/>
    </source>
</evidence>
<gene>
    <name evidence="1" type="ORF">SAMN04487772_1242</name>
</gene>
<organism evidence="1 2">
    <name type="scientific">[Clostridium] polysaccharolyticum</name>
    <dbReference type="NCBI Taxonomy" id="29364"/>
    <lineage>
        <taxon>Bacteria</taxon>
        <taxon>Bacillati</taxon>
        <taxon>Bacillota</taxon>
        <taxon>Clostridia</taxon>
        <taxon>Lachnospirales</taxon>
        <taxon>Lachnospiraceae</taxon>
    </lineage>
</organism>
<dbReference type="PANTHER" id="PTHR33361:SF2">
    <property type="entry name" value="DUF885 DOMAIN-CONTAINING PROTEIN"/>
    <property type="match status" value="1"/>
</dbReference>
<dbReference type="PANTHER" id="PTHR33361">
    <property type="entry name" value="GLR0591 PROTEIN"/>
    <property type="match status" value="1"/>
</dbReference>
<dbReference type="STRING" id="29364.SAMN04487772_1242"/>
<dbReference type="Proteomes" id="UP000199800">
    <property type="component" value="Unassembled WGS sequence"/>
</dbReference>
<accession>A0A1I0ESI7</accession>
<keyword evidence="2" id="KW-1185">Reference proteome</keyword>
<dbReference type="RefSeq" id="WP_092478592.1">
    <property type="nucleotide sequence ID" value="NZ_FOHN01000024.1"/>
</dbReference>
<dbReference type="InterPro" id="IPR010281">
    <property type="entry name" value="DUF885"/>
</dbReference>
<protein>
    <submittedName>
        <fullName evidence="1">Uncharacterized conserved protein, DUF885 familyt</fullName>
    </submittedName>
</protein>
<dbReference type="EMBL" id="FOHN01000024">
    <property type="protein sequence ID" value="SET47792.1"/>
    <property type="molecule type" value="Genomic_DNA"/>
</dbReference>
<proteinExistence type="predicted"/>